<feature type="transmembrane region" description="Helical" evidence="7">
    <location>
        <begin position="180"/>
        <end position="202"/>
    </location>
</feature>
<dbReference type="PANTHER" id="PTHR30589:SF0">
    <property type="entry name" value="PHOSPHATIDYLGLYCEROL--PROLIPOPROTEIN DIACYLGLYCERYL TRANSFERASE"/>
    <property type="match status" value="1"/>
</dbReference>
<keyword evidence="9" id="KW-0449">Lipoprotein</keyword>
<evidence type="ECO:0000256" key="7">
    <source>
        <dbReference type="HAMAP-Rule" id="MF_01147"/>
    </source>
</evidence>
<dbReference type="InterPro" id="IPR001640">
    <property type="entry name" value="Lgt"/>
</dbReference>
<keyword evidence="4 7" id="KW-0812">Transmembrane</keyword>
<keyword evidence="3 7" id="KW-0808">Transferase</keyword>
<dbReference type="HAMAP" id="MF_01147">
    <property type="entry name" value="Lgt"/>
    <property type="match status" value="1"/>
</dbReference>
<feature type="transmembrane region" description="Helical" evidence="7">
    <location>
        <begin position="326"/>
        <end position="344"/>
    </location>
</feature>
<feature type="transmembrane region" description="Helical" evidence="7">
    <location>
        <begin position="222"/>
        <end position="246"/>
    </location>
</feature>
<evidence type="ECO:0000313" key="9">
    <source>
        <dbReference type="EMBL" id="PJF48510.1"/>
    </source>
</evidence>
<feature type="transmembrane region" description="Helical" evidence="7">
    <location>
        <begin position="387"/>
        <end position="409"/>
    </location>
</feature>
<dbReference type="Proteomes" id="UP000230790">
    <property type="component" value="Unassembled WGS sequence"/>
</dbReference>
<evidence type="ECO:0000256" key="4">
    <source>
        <dbReference type="ARBA" id="ARBA00022692"/>
    </source>
</evidence>
<keyword evidence="2 7" id="KW-1003">Cell membrane</keyword>
<dbReference type="GO" id="GO:0005886">
    <property type="term" value="C:plasma membrane"/>
    <property type="evidence" value="ECO:0007669"/>
    <property type="project" value="UniProtKB-SubCell"/>
</dbReference>
<evidence type="ECO:0000256" key="8">
    <source>
        <dbReference type="SAM" id="MobiDB-lite"/>
    </source>
</evidence>
<comment type="pathway">
    <text evidence="7">Protein modification; lipoprotein biosynthesis (diacylglyceryl transfer).</text>
</comment>
<evidence type="ECO:0000313" key="10">
    <source>
        <dbReference type="Proteomes" id="UP000230790"/>
    </source>
</evidence>
<dbReference type="GO" id="GO:0008961">
    <property type="term" value="F:phosphatidylglycerol-prolipoprotein diacylglyceryl transferase activity"/>
    <property type="evidence" value="ECO:0007669"/>
    <property type="project" value="UniProtKB-UniRule"/>
</dbReference>
<feature type="compositionally biased region" description="Basic and acidic residues" evidence="8">
    <location>
        <begin position="62"/>
        <end position="74"/>
    </location>
</feature>
<comment type="subcellular location">
    <subcellularLocation>
        <location evidence="7">Cell membrane</location>
        <topology evidence="7">Multi-pass membrane protein</topology>
    </subcellularLocation>
</comment>
<gene>
    <name evidence="7" type="primary">lgt</name>
    <name evidence="9" type="ORF">CUN48_02985</name>
</gene>
<dbReference type="NCBIfam" id="TIGR00544">
    <property type="entry name" value="lgt"/>
    <property type="match status" value="1"/>
</dbReference>
<comment type="catalytic activity">
    <reaction evidence="7">
        <text>L-cysteinyl-[prolipoprotein] + a 1,2-diacyl-sn-glycero-3-phospho-(1'-sn-glycerol) = an S-1,2-diacyl-sn-glyceryl-L-cysteinyl-[prolipoprotein] + sn-glycerol 1-phosphate + H(+)</text>
        <dbReference type="Rhea" id="RHEA:56712"/>
        <dbReference type="Rhea" id="RHEA-COMP:14679"/>
        <dbReference type="Rhea" id="RHEA-COMP:14680"/>
        <dbReference type="ChEBI" id="CHEBI:15378"/>
        <dbReference type="ChEBI" id="CHEBI:29950"/>
        <dbReference type="ChEBI" id="CHEBI:57685"/>
        <dbReference type="ChEBI" id="CHEBI:64716"/>
        <dbReference type="ChEBI" id="CHEBI:140658"/>
        <dbReference type="EC" id="2.5.1.145"/>
    </reaction>
</comment>
<proteinExistence type="inferred from homology"/>
<evidence type="ECO:0000256" key="5">
    <source>
        <dbReference type="ARBA" id="ARBA00022989"/>
    </source>
</evidence>
<comment type="function">
    <text evidence="7">Catalyzes the transfer of the diacylglyceryl group from phosphatidylglycerol to the sulfhydryl group of the N-terminal cysteine of a prolipoprotein, the first step in the formation of mature lipoproteins.</text>
</comment>
<evidence type="ECO:0000256" key="1">
    <source>
        <dbReference type="ARBA" id="ARBA00007150"/>
    </source>
</evidence>
<dbReference type="Pfam" id="PF01790">
    <property type="entry name" value="LGT"/>
    <property type="match status" value="1"/>
</dbReference>
<name>A0A2M8QFC9_9CHLR</name>
<dbReference type="GO" id="GO:0042158">
    <property type="term" value="P:lipoprotein biosynthetic process"/>
    <property type="evidence" value="ECO:0007669"/>
    <property type="project" value="UniProtKB-UniRule"/>
</dbReference>
<protein>
    <recommendedName>
        <fullName evidence="7">Phosphatidylglycerol--prolipoprotein diacylglyceryl transferase</fullName>
        <ecNumber evidence="7">2.5.1.145</ecNumber>
    </recommendedName>
</protein>
<sequence>MGQDAALRHAGAHPGAQLGRPAGPQRLRRRIRHPPRRIRNKPAGDRLRSLRHGAQRSLPAHHVPEDLPGREPRPGQRGAARPELARGDLGRAADRHVFRDRSIRCALLPPDEQQRGRLVDRRRPRDAVTPGGANAVDPRIAFELGPLRVHWYGVIVTTGMIVATYIAALEMKRRGEDPNVVWDGALWVIVLGIIGARLYHVFSSPNDGSNSGWAYYRQNPLQIFAIWNGGLGIYGGLIGGIIGAWLVSIKHHVRFRRLADSVAPGLLLAQSIGRWGNYFNQELYGGPTGSTWWGITIDPTFRIRTPSVDFTDLQRYPPETRFHPTFFYESVWNFIGFIGLMGIARRFQDRLRDGDMMAMYFIWYGLGRSWVELLFRPDAWTFGALPTAVWISLGGIVLGAAVLLANHIVRPPLAPQRATSA</sequence>
<reference evidence="9 10" key="1">
    <citation type="submission" date="2017-11" db="EMBL/GenBank/DDBJ databases">
        <title>Evolution of Phototrophy in the Chloroflexi Phylum Driven by Horizontal Gene Transfer.</title>
        <authorList>
            <person name="Ward L.M."/>
            <person name="Hemp J."/>
            <person name="Shih P.M."/>
            <person name="Mcglynn S.E."/>
            <person name="Fischer W."/>
        </authorList>
    </citation>
    <scope>NUCLEOTIDE SEQUENCE [LARGE SCALE GENOMIC DNA]</scope>
    <source>
        <strain evidence="9">JP3_7</strain>
    </source>
</reference>
<evidence type="ECO:0000256" key="3">
    <source>
        <dbReference type="ARBA" id="ARBA00022679"/>
    </source>
</evidence>
<evidence type="ECO:0000256" key="6">
    <source>
        <dbReference type="ARBA" id="ARBA00023136"/>
    </source>
</evidence>
<accession>A0A2M8QFC9</accession>
<dbReference type="EMBL" id="PGTN01000012">
    <property type="protein sequence ID" value="PJF48510.1"/>
    <property type="molecule type" value="Genomic_DNA"/>
</dbReference>
<dbReference type="PANTHER" id="PTHR30589">
    <property type="entry name" value="PROLIPOPROTEIN DIACYLGLYCERYL TRANSFERASE"/>
    <property type="match status" value="1"/>
</dbReference>
<dbReference type="PROSITE" id="PS01311">
    <property type="entry name" value="LGT"/>
    <property type="match status" value="1"/>
</dbReference>
<feature type="binding site" evidence="7">
    <location>
        <position position="274"/>
    </location>
    <ligand>
        <name>a 1,2-diacyl-sn-glycero-3-phospho-(1'-sn-glycerol)</name>
        <dbReference type="ChEBI" id="CHEBI:64716"/>
    </ligand>
</feature>
<dbReference type="UniPathway" id="UPA00664"/>
<dbReference type="AlphaFoldDB" id="A0A2M8QFC9"/>
<feature type="transmembrane region" description="Helical" evidence="7">
    <location>
        <begin position="149"/>
        <end position="168"/>
    </location>
</feature>
<feature type="region of interest" description="Disordered" evidence="8">
    <location>
        <begin position="1"/>
        <end position="88"/>
    </location>
</feature>
<comment type="similarity">
    <text evidence="1 7">Belongs to the Lgt family.</text>
</comment>
<keyword evidence="5 7" id="KW-1133">Transmembrane helix</keyword>
<feature type="compositionally biased region" description="Basic residues" evidence="8">
    <location>
        <begin position="26"/>
        <end position="40"/>
    </location>
</feature>
<dbReference type="EC" id="2.5.1.145" evidence="7"/>
<evidence type="ECO:0000256" key="2">
    <source>
        <dbReference type="ARBA" id="ARBA00022475"/>
    </source>
</evidence>
<organism evidence="9 10">
    <name type="scientific">Candidatus Thermofonsia Clade 3 bacterium</name>
    <dbReference type="NCBI Taxonomy" id="2364212"/>
    <lineage>
        <taxon>Bacteria</taxon>
        <taxon>Bacillati</taxon>
        <taxon>Chloroflexota</taxon>
        <taxon>Candidatus Thermofontia</taxon>
        <taxon>Candidatus Thermofonsia Clade 3</taxon>
    </lineage>
</organism>
<keyword evidence="6 7" id="KW-0472">Membrane</keyword>
<comment type="caution">
    <text evidence="9">The sequence shown here is derived from an EMBL/GenBank/DDBJ whole genome shotgun (WGS) entry which is preliminary data.</text>
</comment>